<dbReference type="STRING" id="1641875.XM53_15170"/>
<accession>A0A0T5NSJ3</accession>
<evidence type="ECO:0008006" key="3">
    <source>
        <dbReference type="Google" id="ProtNLM"/>
    </source>
</evidence>
<evidence type="ECO:0000313" key="1">
    <source>
        <dbReference type="EMBL" id="KRS11686.1"/>
    </source>
</evidence>
<keyword evidence="2" id="KW-1185">Reference proteome</keyword>
<dbReference type="Proteomes" id="UP000051295">
    <property type="component" value="Unassembled WGS sequence"/>
</dbReference>
<reference evidence="1 2" key="1">
    <citation type="submission" date="2015-04" db="EMBL/GenBank/DDBJ databases">
        <title>The draft genome sequence of Roseovarius sp.R12b.</title>
        <authorList>
            <person name="Li G."/>
            <person name="Lai Q."/>
            <person name="Shao Z."/>
            <person name="Yan P."/>
        </authorList>
    </citation>
    <scope>NUCLEOTIDE SEQUENCE [LARGE SCALE GENOMIC DNA]</scope>
    <source>
        <strain evidence="1 2">R12B</strain>
    </source>
</reference>
<name>A0A0T5NSJ3_9RHOB</name>
<dbReference type="OrthoDB" id="7872359at2"/>
<organism evidence="1 2">
    <name type="scientific">Roseovarius atlanticus</name>
    <dbReference type="NCBI Taxonomy" id="1641875"/>
    <lineage>
        <taxon>Bacteria</taxon>
        <taxon>Pseudomonadati</taxon>
        <taxon>Pseudomonadota</taxon>
        <taxon>Alphaproteobacteria</taxon>
        <taxon>Rhodobacterales</taxon>
        <taxon>Roseobacteraceae</taxon>
        <taxon>Roseovarius</taxon>
    </lineage>
</organism>
<dbReference type="PATRIC" id="fig|1641875.4.peg.844"/>
<protein>
    <recommendedName>
        <fullName evidence="3">Lipoprotein</fullName>
    </recommendedName>
</protein>
<evidence type="ECO:0000313" key="2">
    <source>
        <dbReference type="Proteomes" id="UP000051295"/>
    </source>
</evidence>
<sequence>MTTPRRFIGPWALTLTLALSACTQFPELDDATSRDTRRAPYPNLLPVEDLRARVAAPRTTEQTTRTLEARVAGLRARAARLRGSVIDGTSRARLDRKITIDVPQ</sequence>
<proteinExistence type="predicted"/>
<dbReference type="PROSITE" id="PS51257">
    <property type="entry name" value="PROKAR_LIPOPROTEIN"/>
    <property type="match status" value="1"/>
</dbReference>
<dbReference type="AlphaFoldDB" id="A0A0T5NSJ3"/>
<comment type="caution">
    <text evidence="1">The sequence shown here is derived from an EMBL/GenBank/DDBJ whole genome shotgun (WGS) entry which is preliminary data.</text>
</comment>
<gene>
    <name evidence="1" type="ORF">XM53_15170</name>
</gene>
<dbReference type="EMBL" id="LAXJ01000018">
    <property type="protein sequence ID" value="KRS11686.1"/>
    <property type="molecule type" value="Genomic_DNA"/>
</dbReference>